<dbReference type="EMBL" id="SGPJ01000034">
    <property type="protein sequence ID" value="THH01027.1"/>
    <property type="molecule type" value="Genomic_DNA"/>
</dbReference>
<dbReference type="GO" id="GO:0071966">
    <property type="term" value="P:fungal-type cell wall polysaccharide metabolic process"/>
    <property type="evidence" value="ECO:0007669"/>
    <property type="project" value="TreeGrafter"/>
</dbReference>
<dbReference type="AlphaFoldDB" id="A0A4S4KRR7"/>
<evidence type="ECO:0000313" key="4">
    <source>
        <dbReference type="EMBL" id="THH01027.1"/>
    </source>
</evidence>
<keyword evidence="2" id="KW-0732">Signal</keyword>
<reference evidence="4 5" key="1">
    <citation type="submission" date="2019-02" db="EMBL/GenBank/DDBJ databases">
        <title>Genome sequencing of the rare red list fungi Phlebia centrifuga.</title>
        <authorList>
            <person name="Buettner E."/>
            <person name="Kellner H."/>
        </authorList>
    </citation>
    <scope>NUCLEOTIDE SEQUENCE [LARGE SCALE GENOMIC DNA]</scope>
    <source>
        <strain evidence="4 5">DSM 108282</strain>
    </source>
</reference>
<sequence length="287" mass="30723">MKFFATLLSLALVLSGTAEAHSHVNRHYRRVGPSATFSKPSAPTTTAAPPPKPTSTGTTIKRGVSYNQAQLTENFSGSKVSWAYNWASAPGGELPKDLEFIPMLWGGGDNSNWVNDATAAIASGSTHLLGMNEPDLGAQSNLSPAAAAALWKQFMEPFAGKAKLCSPAITNGAAPMGEAWLDDFLSACDGCTIDCIAFHIYDSATNVAYFKNYITDIGTKYGKPTWMTEFGASGSTQDQQTFLNEMLPFLDNLTTVERYAYFMAGQDILVDNSGNLLPLGQTYNTAS</sequence>
<comment type="caution">
    <text evidence="4">The sequence shown here is derived from an EMBL/GenBank/DDBJ whole genome shotgun (WGS) entry which is preliminary data.</text>
</comment>
<accession>A0A4S4KRR7</accession>
<protein>
    <recommendedName>
        <fullName evidence="3">Asl1-like glycosyl hydrolase catalytic domain-containing protein</fullName>
    </recommendedName>
</protein>
<dbReference type="InterPro" id="IPR053183">
    <property type="entry name" value="ASL1"/>
</dbReference>
<dbReference type="PANTHER" id="PTHR34154">
    <property type="entry name" value="ALKALI-SENSITIVE LINKAGE PROTEIN 1"/>
    <property type="match status" value="1"/>
</dbReference>
<evidence type="ECO:0000256" key="2">
    <source>
        <dbReference type="SAM" id="SignalP"/>
    </source>
</evidence>
<evidence type="ECO:0000256" key="1">
    <source>
        <dbReference type="SAM" id="MobiDB-lite"/>
    </source>
</evidence>
<dbReference type="Gene3D" id="3.20.20.80">
    <property type="entry name" value="Glycosidases"/>
    <property type="match status" value="1"/>
</dbReference>
<gene>
    <name evidence="4" type="ORF">EW026_g1605</name>
</gene>
<dbReference type="InterPro" id="IPR024655">
    <property type="entry name" value="Asl1_glyco_hydro_catalytic"/>
</dbReference>
<evidence type="ECO:0000313" key="5">
    <source>
        <dbReference type="Proteomes" id="UP000309038"/>
    </source>
</evidence>
<dbReference type="GO" id="GO:0009277">
    <property type="term" value="C:fungal-type cell wall"/>
    <property type="evidence" value="ECO:0007669"/>
    <property type="project" value="TreeGrafter"/>
</dbReference>
<feature type="signal peptide" evidence="2">
    <location>
        <begin position="1"/>
        <end position="20"/>
    </location>
</feature>
<feature type="region of interest" description="Disordered" evidence="1">
    <location>
        <begin position="31"/>
        <end position="62"/>
    </location>
</feature>
<keyword evidence="5" id="KW-1185">Reference proteome</keyword>
<dbReference type="Proteomes" id="UP000309038">
    <property type="component" value="Unassembled WGS sequence"/>
</dbReference>
<dbReference type="PANTHER" id="PTHR34154:SF10">
    <property type="entry name" value="ASL1-LIKE GLYCOSYL HYDROLASE CATALYTIC DOMAIN-CONTAINING PROTEIN"/>
    <property type="match status" value="1"/>
</dbReference>
<proteinExistence type="predicted"/>
<feature type="domain" description="Asl1-like glycosyl hydrolase catalytic" evidence="3">
    <location>
        <begin position="63"/>
        <end position="283"/>
    </location>
</feature>
<dbReference type="Pfam" id="PF11790">
    <property type="entry name" value="Glyco_hydro_cc"/>
    <property type="match status" value="1"/>
</dbReference>
<dbReference type="InterPro" id="IPR017853">
    <property type="entry name" value="GH"/>
</dbReference>
<evidence type="ECO:0000259" key="3">
    <source>
        <dbReference type="Pfam" id="PF11790"/>
    </source>
</evidence>
<organism evidence="4 5">
    <name type="scientific">Hermanssonia centrifuga</name>
    <dbReference type="NCBI Taxonomy" id="98765"/>
    <lineage>
        <taxon>Eukaryota</taxon>
        <taxon>Fungi</taxon>
        <taxon>Dikarya</taxon>
        <taxon>Basidiomycota</taxon>
        <taxon>Agaricomycotina</taxon>
        <taxon>Agaricomycetes</taxon>
        <taxon>Polyporales</taxon>
        <taxon>Meruliaceae</taxon>
        <taxon>Hermanssonia</taxon>
    </lineage>
</organism>
<feature type="chain" id="PRO_5020200409" description="Asl1-like glycosyl hydrolase catalytic domain-containing protein" evidence="2">
    <location>
        <begin position="21"/>
        <end position="287"/>
    </location>
</feature>
<feature type="compositionally biased region" description="Low complexity" evidence="1">
    <location>
        <begin position="33"/>
        <end position="47"/>
    </location>
</feature>
<dbReference type="SUPFAM" id="SSF51445">
    <property type="entry name" value="(Trans)glycosidases"/>
    <property type="match status" value="1"/>
</dbReference>
<name>A0A4S4KRR7_9APHY</name>